<keyword evidence="1" id="KW-0472">Membrane</keyword>
<dbReference type="RefSeq" id="WP_380019226.1">
    <property type="nucleotide sequence ID" value="NZ_JBHSHD010000003.1"/>
</dbReference>
<sequence length="167" mass="17717">MYMGHFGIALGARRWLRPLPLVWLLFASIAPDLYDALAGLMPALDTGGISHTLPGAVGAAISFALATALIYRNGTLALGVGLLALSHTATDYLTSRMPVWPDGPSTGLYLYATPWADFLLESAVITLGLLLYARSPDLRHPARAGLIGMGALMIALQGVWNFVIAGR</sequence>
<protein>
    <recommendedName>
        <fullName evidence="4">Metal-dependent hydrolase</fullName>
    </recommendedName>
</protein>
<feature type="transmembrane region" description="Helical" evidence="1">
    <location>
        <begin position="21"/>
        <end position="41"/>
    </location>
</feature>
<evidence type="ECO:0000256" key="1">
    <source>
        <dbReference type="SAM" id="Phobius"/>
    </source>
</evidence>
<feature type="transmembrane region" description="Helical" evidence="1">
    <location>
        <begin position="115"/>
        <end position="133"/>
    </location>
</feature>
<evidence type="ECO:0008006" key="4">
    <source>
        <dbReference type="Google" id="ProtNLM"/>
    </source>
</evidence>
<keyword evidence="1" id="KW-1133">Transmembrane helix</keyword>
<proteinExistence type="predicted"/>
<keyword evidence="1" id="KW-0812">Transmembrane</keyword>
<feature type="transmembrane region" description="Helical" evidence="1">
    <location>
        <begin position="76"/>
        <end position="95"/>
    </location>
</feature>
<reference evidence="3" key="1">
    <citation type="journal article" date="2019" name="Int. J. Syst. Evol. Microbiol.">
        <title>The Global Catalogue of Microorganisms (GCM) 10K type strain sequencing project: providing services to taxonomists for standard genome sequencing and annotation.</title>
        <authorList>
            <consortium name="The Broad Institute Genomics Platform"/>
            <consortium name="The Broad Institute Genome Sequencing Center for Infectious Disease"/>
            <person name="Wu L."/>
            <person name="Ma J."/>
        </authorList>
    </citation>
    <scope>NUCLEOTIDE SEQUENCE [LARGE SCALE GENOMIC DNA]</scope>
    <source>
        <strain evidence="3">CCUG 30340</strain>
    </source>
</reference>
<name>A0ABV9QVI5_9GAMM</name>
<accession>A0ABV9QVI5</accession>
<feature type="transmembrane region" description="Helical" evidence="1">
    <location>
        <begin position="53"/>
        <end position="71"/>
    </location>
</feature>
<dbReference type="EMBL" id="JBHSHD010000003">
    <property type="protein sequence ID" value="MFC4819462.1"/>
    <property type="molecule type" value="Genomic_DNA"/>
</dbReference>
<evidence type="ECO:0000313" key="3">
    <source>
        <dbReference type="Proteomes" id="UP001595886"/>
    </source>
</evidence>
<keyword evidence="3" id="KW-1185">Reference proteome</keyword>
<gene>
    <name evidence="2" type="ORF">ACFO6Q_03960</name>
</gene>
<feature type="transmembrane region" description="Helical" evidence="1">
    <location>
        <begin position="145"/>
        <end position="164"/>
    </location>
</feature>
<dbReference type="Proteomes" id="UP001595886">
    <property type="component" value="Unassembled WGS sequence"/>
</dbReference>
<evidence type="ECO:0000313" key="2">
    <source>
        <dbReference type="EMBL" id="MFC4819462.1"/>
    </source>
</evidence>
<organism evidence="2 3">
    <name type="scientific">Dokdonella ginsengisoli</name>
    <dbReference type="NCBI Taxonomy" id="363846"/>
    <lineage>
        <taxon>Bacteria</taxon>
        <taxon>Pseudomonadati</taxon>
        <taxon>Pseudomonadota</taxon>
        <taxon>Gammaproteobacteria</taxon>
        <taxon>Lysobacterales</taxon>
        <taxon>Rhodanobacteraceae</taxon>
        <taxon>Dokdonella</taxon>
    </lineage>
</organism>
<comment type="caution">
    <text evidence="2">The sequence shown here is derived from an EMBL/GenBank/DDBJ whole genome shotgun (WGS) entry which is preliminary data.</text>
</comment>